<proteinExistence type="predicted"/>
<evidence type="ECO:0000256" key="1">
    <source>
        <dbReference type="SAM" id="Phobius"/>
    </source>
</evidence>
<evidence type="ECO:0008006" key="4">
    <source>
        <dbReference type="Google" id="ProtNLM"/>
    </source>
</evidence>
<comment type="caution">
    <text evidence="2">The sequence shown here is derived from an EMBL/GenBank/DDBJ whole genome shotgun (WGS) entry which is preliminary data.</text>
</comment>
<accession>A0A9P5UDW5</accession>
<sequence length="534" mass="57847">MDSTMDKLEEYLSAMEEYVFASLSSAAPEGMKDKMNQLWIDITRYGPSISINDVTSRIPSPFEIPPPPPPPPPKSWSEMAADWVDENPRILACATVVGVGILAGLGYRRSWYGRKIRRLGSKAGKAVSRRKVVGSCTFFFHFVQYFSTTSSFLVVLGADTSPLALPLILELERNGYIVIASVTSVEAVDELERKCRGSDQLKAGDSGSGSYVKALVLDPTSALPDAVPVFLRSLASTLGRRFPITASGDPYASPADHPYVQAVVSLLTMPSNSPLSVSSETSITHVSSHAPLEHISLRSTYLSYLSRTQITPLQVIQGLLPLLRNVHVPSEKEEPKMVVVCVPSESATSVSPGLAFKSLQTMSSVSTRAAISVLRDEVDVAARTGKSEGMRGIRVVEVNVDSSILDTLSYESLDNATTTTEQDVYKAMEKWTASEKVTYGPAFIRFVEDNFTPTKARSSNLNSKSLFESSIFTQTILAVVSNGKSGYGYGYGPGTSFSRRLGRVFGFGTGLFGFAGKRDSVVIRRGNGKYSSPC</sequence>
<feature type="transmembrane region" description="Helical" evidence="1">
    <location>
        <begin position="132"/>
        <end position="158"/>
    </location>
</feature>
<feature type="transmembrane region" description="Helical" evidence="1">
    <location>
        <begin position="89"/>
        <end position="111"/>
    </location>
</feature>
<organism evidence="2 3">
    <name type="scientific">Rhodocollybia butyracea</name>
    <dbReference type="NCBI Taxonomy" id="206335"/>
    <lineage>
        <taxon>Eukaryota</taxon>
        <taxon>Fungi</taxon>
        <taxon>Dikarya</taxon>
        <taxon>Basidiomycota</taxon>
        <taxon>Agaricomycotina</taxon>
        <taxon>Agaricomycetes</taxon>
        <taxon>Agaricomycetidae</taxon>
        <taxon>Agaricales</taxon>
        <taxon>Marasmiineae</taxon>
        <taxon>Omphalotaceae</taxon>
        <taxon>Rhodocollybia</taxon>
    </lineage>
</organism>
<keyword evidence="1" id="KW-0812">Transmembrane</keyword>
<dbReference type="AlphaFoldDB" id="A0A9P5UDW5"/>
<gene>
    <name evidence="2" type="ORF">BDP27DRAFT_1041115</name>
</gene>
<dbReference type="Proteomes" id="UP000772434">
    <property type="component" value="Unassembled WGS sequence"/>
</dbReference>
<protein>
    <recommendedName>
        <fullName evidence="4">DUF1776-domain-containing protein</fullName>
    </recommendedName>
</protein>
<keyword evidence="3" id="KW-1185">Reference proteome</keyword>
<reference evidence="2" key="1">
    <citation type="submission" date="2020-11" db="EMBL/GenBank/DDBJ databases">
        <authorList>
            <consortium name="DOE Joint Genome Institute"/>
            <person name="Ahrendt S."/>
            <person name="Riley R."/>
            <person name="Andreopoulos W."/>
            <person name="Labutti K."/>
            <person name="Pangilinan J."/>
            <person name="Ruiz-Duenas F.J."/>
            <person name="Barrasa J.M."/>
            <person name="Sanchez-Garcia M."/>
            <person name="Camarero S."/>
            <person name="Miyauchi S."/>
            <person name="Serrano A."/>
            <person name="Linde D."/>
            <person name="Babiker R."/>
            <person name="Drula E."/>
            <person name="Ayuso-Fernandez I."/>
            <person name="Pacheco R."/>
            <person name="Padilla G."/>
            <person name="Ferreira P."/>
            <person name="Barriuso J."/>
            <person name="Kellner H."/>
            <person name="Castanera R."/>
            <person name="Alfaro M."/>
            <person name="Ramirez L."/>
            <person name="Pisabarro A.G."/>
            <person name="Kuo A."/>
            <person name="Tritt A."/>
            <person name="Lipzen A."/>
            <person name="He G."/>
            <person name="Yan M."/>
            <person name="Ng V."/>
            <person name="Cullen D."/>
            <person name="Martin F."/>
            <person name="Rosso M.-N."/>
            <person name="Henrissat B."/>
            <person name="Hibbett D."/>
            <person name="Martinez A.T."/>
            <person name="Grigoriev I.V."/>
        </authorList>
    </citation>
    <scope>NUCLEOTIDE SEQUENCE</scope>
    <source>
        <strain evidence="2">AH 40177</strain>
    </source>
</reference>
<keyword evidence="1" id="KW-1133">Transmembrane helix</keyword>
<evidence type="ECO:0000313" key="3">
    <source>
        <dbReference type="Proteomes" id="UP000772434"/>
    </source>
</evidence>
<evidence type="ECO:0000313" key="2">
    <source>
        <dbReference type="EMBL" id="KAF9075601.1"/>
    </source>
</evidence>
<dbReference type="EMBL" id="JADNRY010000009">
    <property type="protein sequence ID" value="KAF9075601.1"/>
    <property type="molecule type" value="Genomic_DNA"/>
</dbReference>
<dbReference type="OrthoDB" id="5308060at2759"/>
<keyword evidence="1" id="KW-0472">Membrane</keyword>
<name>A0A9P5UDW5_9AGAR</name>